<evidence type="ECO:0000313" key="6">
    <source>
        <dbReference type="Proteomes" id="UP000620046"/>
    </source>
</evidence>
<dbReference type="Proteomes" id="UP000620046">
    <property type="component" value="Unassembled WGS sequence"/>
</dbReference>
<name>A0ABQ1GFH0_9GAMM</name>
<evidence type="ECO:0000259" key="4">
    <source>
        <dbReference type="PROSITE" id="PS01124"/>
    </source>
</evidence>
<keyword evidence="3" id="KW-0804">Transcription</keyword>
<reference evidence="6" key="1">
    <citation type="journal article" date="2019" name="Int. J. Syst. Evol. Microbiol.">
        <title>The Global Catalogue of Microorganisms (GCM) 10K type strain sequencing project: providing services to taxonomists for standard genome sequencing and annotation.</title>
        <authorList>
            <consortium name="The Broad Institute Genomics Platform"/>
            <consortium name="The Broad Institute Genome Sequencing Center for Infectious Disease"/>
            <person name="Wu L."/>
            <person name="Ma J."/>
        </authorList>
    </citation>
    <scope>NUCLEOTIDE SEQUENCE [LARGE SCALE GENOMIC DNA]</scope>
    <source>
        <strain evidence="6">CGMCC 1.15439</strain>
    </source>
</reference>
<proteinExistence type="predicted"/>
<keyword evidence="6" id="KW-1185">Reference proteome</keyword>
<evidence type="ECO:0000256" key="1">
    <source>
        <dbReference type="ARBA" id="ARBA00023015"/>
    </source>
</evidence>
<accession>A0ABQ1GFH0</accession>
<evidence type="ECO:0000256" key="3">
    <source>
        <dbReference type="ARBA" id="ARBA00023163"/>
    </source>
</evidence>
<dbReference type="InterPro" id="IPR050204">
    <property type="entry name" value="AraC_XylS_family_regulators"/>
</dbReference>
<keyword evidence="1" id="KW-0805">Transcription regulation</keyword>
<dbReference type="Pfam" id="PF12833">
    <property type="entry name" value="HTH_18"/>
    <property type="match status" value="1"/>
</dbReference>
<dbReference type="Gene3D" id="1.10.10.60">
    <property type="entry name" value="Homeodomain-like"/>
    <property type="match status" value="1"/>
</dbReference>
<organism evidence="5 6">
    <name type="scientific">Dyella nitratireducens</name>
    <dbReference type="NCBI Taxonomy" id="1849580"/>
    <lineage>
        <taxon>Bacteria</taxon>
        <taxon>Pseudomonadati</taxon>
        <taxon>Pseudomonadota</taxon>
        <taxon>Gammaproteobacteria</taxon>
        <taxon>Lysobacterales</taxon>
        <taxon>Rhodanobacteraceae</taxon>
        <taxon>Dyella</taxon>
    </lineage>
</organism>
<comment type="caution">
    <text evidence="5">The sequence shown here is derived from an EMBL/GenBank/DDBJ whole genome shotgun (WGS) entry which is preliminary data.</text>
</comment>
<keyword evidence="2" id="KW-0238">DNA-binding</keyword>
<dbReference type="EMBL" id="BMJA01000003">
    <property type="protein sequence ID" value="GGA42511.1"/>
    <property type="molecule type" value="Genomic_DNA"/>
</dbReference>
<sequence>MESPESAVERKRSLPGLAIIRRLQETCRLEAISLQEGGLSGAFGSYQHCGASFCSFVTDFALHGRFVLPQGHYLACYLHDVAPESWCAGMSLAPGTMLLVLPGSACELMLGPASRVSMALVPLHGGAKRAIDAHADFFNLPGRQFTLFKPECHRGTPLQALYGMLYQGLVEGNSQQLWRLTESGSVDFLADERGIRALSDQGGLHTPYCANYRASYPAFRKAVQYMRENLQRDIYMDEVAAAAQISDRSLRMSFDDLLSVSPTRYLTLLRLHEASRQLSMRSTERLSVKSVAMSCGIWNLSRFAANYRRAFDEHPSDTLMRACSFAS</sequence>
<evidence type="ECO:0000313" key="5">
    <source>
        <dbReference type="EMBL" id="GGA42511.1"/>
    </source>
</evidence>
<evidence type="ECO:0000256" key="2">
    <source>
        <dbReference type="ARBA" id="ARBA00023125"/>
    </source>
</evidence>
<dbReference type="PROSITE" id="PS01124">
    <property type="entry name" value="HTH_ARAC_FAMILY_2"/>
    <property type="match status" value="1"/>
</dbReference>
<dbReference type="PANTHER" id="PTHR46796">
    <property type="entry name" value="HTH-TYPE TRANSCRIPTIONAL ACTIVATOR RHAS-RELATED"/>
    <property type="match status" value="1"/>
</dbReference>
<gene>
    <name evidence="5" type="ORF">GCM10010981_34520</name>
</gene>
<dbReference type="RefSeq" id="WP_188796100.1">
    <property type="nucleotide sequence ID" value="NZ_BMJA01000003.1"/>
</dbReference>
<feature type="domain" description="HTH araC/xylS-type" evidence="4">
    <location>
        <begin position="220"/>
        <end position="321"/>
    </location>
</feature>
<protein>
    <recommendedName>
        <fullName evidence="4">HTH araC/xylS-type domain-containing protein</fullName>
    </recommendedName>
</protein>
<dbReference type="InterPro" id="IPR009057">
    <property type="entry name" value="Homeodomain-like_sf"/>
</dbReference>
<dbReference type="SMART" id="SM00342">
    <property type="entry name" value="HTH_ARAC"/>
    <property type="match status" value="1"/>
</dbReference>
<dbReference type="InterPro" id="IPR018060">
    <property type="entry name" value="HTH_AraC"/>
</dbReference>
<dbReference type="SUPFAM" id="SSF46689">
    <property type="entry name" value="Homeodomain-like"/>
    <property type="match status" value="1"/>
</dbReference>